<dbReference type="EMBL" id="FCOA02000028">
    <property type="protein sequence ID" value="SAK86071.1"/>
    <property type="molecule type" value="Genomic_DNA"/>
</dbReference>
<protein>
    <submittedName>
        <fullName evidence="2">Uncharacterized protein</fullName>
    </submittedName>
</protein>
<keyword evidence="3" id="KW-1185">Reference proteome</keyword>
<proteinExistence type="predicted"/>
<name>A0A158CV06_9BURK</name>
<accession>A0A158CV06</accession>
<comment type="caution">
    <text evidence="2">The sequence shown here is derived from an EMBL/GenBank/DDBJ whole genome shotgun (WGS) entry which is preliminary data.</text>
</comment>
<gene>
    <name evidence="2" type="ORF">AWB79_06023</name>
</gene>
<evidence type="ECO:0000313" key="3">
    <source>
        <dbReference type="Proteomes" id="UP000054851"/>
    </source>
</evidence>
<dbReference type="AlphaFoldDB" id="A0A158CV06"/>
<organism evidence="2 3">
    <name type="scientific">Caballeronia hypogeia</name>
    <dbReference type="NCBI Taxonomy" id="1777140"/>
    <lineage>
        <taxon>Bacteria</taxon>
        <taxon>Pseudomonadati</taxon>
        <taxon>Pseudomonadota</taxon>
        <taxon>Betaproteobacteria</taxon>
        <taxon>Burkholderiales</taxon>
        <taxon>Burkholderiaceae</taxon>
        <taxon>Caballeronia</taxon>
    </lineage>
</organism>
<dbReference type="Proteomes" id="UP000054851">
    <property type="component" value="Unassembled WGS sequence"/>
</dbReference>
<evidence type="ECO:0000256" key="1">
    <source>
        <dbReference type="SAM" id="MobiDB-lite"/>
    </source>
</evidence>
<reference evidence="2" key="1">
    <citation type="submission" date="2016-01" db="EMBL/GenBank/DDBJ databases">
        <authorList>
            <person name="Peeters C."/>
        </authorList>
    </citation>
    <scope>NUCLEOTIDE SEQUENCE</scope>
    <source>
        <strain evidence="2">LMG 29322</strain>
    </source>
</reference>
<feature type="compositionally biased region" description="Polar residues" evidence="1">
    <location>
        <begin position="1"/>
        <end position="11"/>
    </location>
</feature>
<sequence>MAWFTATSSSGPARGAASDETQRATESRQLPIRSNGAQ</sequence>
<feature type="region of interest" description="Disordered" evidence="1">
    <location>
        <begin position="1"/>
        <end position="38"/>
    </location>
</feature>
<evidence type="ECO:0000313" key="2">
    <source>
        <dbReference type="EMBL" id="SAK86071.1"/>
    </source>
</evidence>